<keyword evidence="3" id="KW-1185">Reference proteome</keyword>
<accession>A0A9P1FD78</accession>
<gene>
    <name evidence="1" type="ORF">C1SCF055_LOCUS236</name>
</gene>
<evidence type="ECO:0000313" key="1">
    <source>
        <dbReference type="EMBL" id="CAI3971646.1"/>
    </source>
</evidence>
<protein>
    <submittedName>
        <fullName evidence="2">DUF3352 domain-containing protein</fullName>
    </submittedName>
</protein>
<reference evidence="1" key="1">
    <citation type="submission" date="2022-10" db="EMBL/GenBank/DDBJ databases">
        <authorList>
            <person name="Chen Y."/>
            <person name="Dougan E. K."/>
            <person name="Chan C."/>
            <person name="Rhodes N."/>
            <person name="Thang M."/>
        </authorList>
    </citation>
    <scope>NUCLEOTIDE SEQUENCE</scope>
</reference>
<sequence length="661" mass="72588">MRPGRADPLTCFSSRIVAVAALLAVVPVVALGARPSDQLFPSSTTAYVSVGDWPELRESWNKTQLSELMTDPVMEPFADDLRRQLDERFSVTEKRLGLSMDELKDLPTGEVSLGYIYGGRGEPSLVMLADVTDNIDAAEKMMADVRKKLEERGATRSTRDANGVEIVLYELPPDEETGERGTAAYALHDAVLAVADSGDTLASVLARFKGEHKDTLSTVKPYTAIMASCKEAAGDLVPHIRWFVDPFALVDAVQVASPPEEQQQAAAMIATLKKTGFTAIQGAGGFINAYSDGFELLHRTKVYAPGPYESSMKMLSFPDGGKLEPQVWVPIDVATYSSFHIDILNAFDNFGPLFDNLFGEGEEDEGLWEDVKQSLIEDPYGPQVDLREEIFVHMGTRVTIISDYELPITPTSQRRLIAIEAKNEPSLLAGVKKSLEVDETVEIRKFRDHTIWEMVEPEATEAPIEIQIEGLETDFGSSLEVDEMDEGVALPNAAVCVAYGNLFIASHPEIIEKILAKADDDARLLSDTVDYQQVLEQRDRVDGTGGFGIVFARLDEEFRANYELMRTGQMPQSETGLGTVLNDMLGSNEPGAVPRESEFDASKLPEYQAVRRYMGPSGAYMKNDQDGWFIVGYLLTRQGDSPAVLTAEGTTQPEASEAPVE</sequence>
<dbReference type="AlphaFoldDB" id="A0A9P1FD78"/>
<organism evidence="1">
    <name type="scientific">Cladocopium goreaui</name>
    <dbReference type="NCBI Taxonomy" id="2562237"/>
    <lineage>
        <taxon>Eukaryota</taxon>
        <taxon>Sar</taxon>
        <taxon>Alveolata</taxon>
        <taxon>Dinophyceae</taxon>
        <taxon>Suessiales</taxon>
        <taxon>Symbiodiniaceae</taxon>
        <taxon>Cladocopium</taxon>
    </lineage>
</organism>
<dbReference type="EMBL" id="CAMXCT030000001">
    <property type="protein sequence ID" value="CAL4758958.1"/>
    <property type="molecule type" value="Genomic_DNA"/>
</dbReference>
<evidence type="ECO:0000313" key="3">
    <source>
        <dbReference type="Proteomes" id="UP001152797"/>
    </source>
</evidence>
<evidence type="ECO:0000313" key="2">
    <source>
        <dbReference type="EMBL" id="CAL4758958.1"/>
    </source>
</evidence>
<name>A0A9P1FD78_9DINO</name>
<dbReference type="EMBL" id="CAMXCT010000001">
    <property type="protein sequence ID" value="CAI3971646.1"/>
    <property type="molecule type" value="Genomic_DNA"/>
</dbReference>
<proteinExistence type="predicted"/>
<dbReference type="OrthoDB" id="10618858at2759"/>
<dbReference type="EMBL" id="CAMXCT020000001">
    <property type="protein sequence ID" value="CAL1125021.1"/>
    <property type="molecule type" value="Genomic_DNA"/>
</dbReference>
<dbReference type="Proteomes" id="UP001152797">
    <property type="component" value="Unassembled WGS sequence"/>
</dbReference>
<comment type="caution">
    <text evidence="1">The sequence shown here is derived from an EMBL/GenBank/DDBJ whole genome shotgun (WGS) entry which is preliminary data.</text>
</comment>
<reference evidence="2 3" key="2">
    <citation type="submission" date="2024-05" db="EMBL/GenBank/DDBJ databases">
        <authorList>
            <person name="Chen Y."/>
            <person name="Shah S."/>
            <person name="Dougan E. K."/>
            <person name="Thang M."/>
            <person name="Chan C."/>
        </authorList>
    </citation>
    <scope>NUCLEOTIDE SEQUENCE [LARGE SCALE GENOMIC DNA]</scope>
</reference>